<evidence type="ECO:0000256" key="3">
    <source>
        <dbReference type="ARBA" id="ARBA00022989"/>
    </source>
</evidence>
<dbReference type="OrthoDB" id="9816361at2"/>
<dbReference type="Pfam" id="PF05154">
    <property type="entry name" value="TM2"/>
    <property type="match status" value="1"/>
</dbReference>
<evidence type="ECO:0000313" key="7">
    <source>
        <dbReference type="EMBL" id="AZI34214.1"/>
    </source>
</evidence>
<dbReference type="InterPro" id="IPR007829">
    <property type="entry name" value="TM2"/>
</dbReference>
<dbReference type="GO" id="GO:0016020">
    <property type="term" value="C:membrane"/>
    <property type="evidence" value="ECO:0007669"/>
    <property type="project" value="UniProtKB-SubCell"/>
</dbReference>
<feature type="transmembrane region" description="Helical" evidence="5">
    <location>
        <begin position="28"/>
        <end position="47"/>
    </location>
</feature>
<evidence type="ECO:0000313" key="8">
    <source>
        <dbReference type="Proteomes" id="UP000270185"/>
    </source>
</evidence>
<comment type="subcellular location">
    <subcellularLocation>
        <location evidence="1">Membrane</location>
        <topology evidence="1">Multi-pass membrane protein</topology>
    </subcellularLocation>
</comment>
<protein>
    <submittedName>
        <fullName evidence="7">TM2 domain-containing protein</fullName>
    </submittedName>
</protein>
<gene>
    <name evidence="7" type="ORF">EIB73_13965</name>
</gene>
<feature type="transmembrane region" description="Helical" evidence="5">
    <location>
        <begin position="53"/>
        <end position="79"/>
    </location>
</feature>
<keyword evidence="4 5" id="KW-0472">Membrane</keyword>
<organism evidence="7 8">
    <name type="scientific">Kaistella carnis</name>
    <dbReference type="NCBI Taxonomy" id="1241979"/>
    <lineage>
        <taxon>Bacteria</taxon>
        <taxon>Pseudomonadati</taxon>
        <taxon>Bacteroidota</taxon>
        <taxon>Flavobacteriia</taxon>
        <taxon>Flavobacteriales</taxon>
        <taxon>Weeksellaceae</taxon>
        <taxon>Chryseobacterium group</taxon>
        <taxon>Kaistella</taxon>
    </lineage>
</organism>
<keyword evidence="3 5" id="KW-1133">Transmembrane helix</keyword>
<dbReference type="RefSeq" id="WP_125025850.1">
    <property type="nucleotide sequence ID" value="NZ_CP034159.1"/>
</dbReference>
<evidence type="ECO:0000256" key="5">
    <source>
        <dbReference type="SAM" id="Phobius"/>
    </source>
</evidence>
<proteinExistence type="predicted"/>
<accession>A0A3G8XVG2</accession>
<sequence length="98" mass="11145">METYGYNNPDPRENQNFDSRNYRSEKKLAAGLLGILLGPFAANKFYLGYISEGIIQIILNIVTCGIASVVPLIEGIIYLTMSDEQFDRTYVQQKKGWF</sequence>
<dbReference type="AlphaFoldDB" id="A0A3G8XVG2"/>
<dbReference type="EMBL" id="CP034159">
    <property type="protein sequence ID" value="AZI34214.1"/>
    <property type="molecule type" value="Genomic_DNA"/>
</dbReference>
<evidence type="ECO:0000259" key="6">
    <source>
        <dbReference type="Pfam" id="PF05154"/>
    </source>
</evidence>
<evidence type="ECO:0000256" key="1">
    <source>
        <dbReference type="ARBA" id="ARBA00004141"/>
    </source>
</evidence>
<dbReference type="KEGG" id="ccas:EIB73_13965"/>
<keyword evidence="8" id="KW-1185">Reference proteome</keyword>
<dbReference type="Proteomes" id="UP000270185">
    <property type="component" value="Chromosome"/>
</dbReference>
<keyword evidence="2 5" id="KW-0812">Transmembrane</keyword>
<feature type="domain" description="TM2" evidence="6">
    <location>
        <begin position="25"/>
        <end position="76"/>
    </location>
</feature>
<reference evidence="8" key="1">
    <citation type="submission" date="2018-11" db="EMBL/GenBank/DDBJ databases">
        <title>Proposal to divide the Flavobacteriaceae and reorganize its genera based on Amino Acid Identity values calculated from whole genome sequences.</title>
        <authorList>
            <person name="Nicholson A.C."/>
            <person name="Gulvik C.A."/>
            <person name="Whitney A.M."/>
            <person name="Humrighouse B.W."/>
            <person name="Bell M."/>
            <person name="Holmes B."/>
            <person name="Steigerwalt A.G."/>
            <person name="Villarma A."/>
            <person name="Sheth M."/>
            <person name="Batra D."/>
            <person name="Pryor J."/>
            <person name="Bernardet J.-F."/>
            <person name="Hugo C."/>
            <person name="Kampfer P."/>
            <person name="Newman J.D."/>
            <person name="McQuiston J.R."/>
        </authorList>
    </citation>
    <scope>NUCLEOTIDE SEQUENCE [LARGE SCALE GENOMIC DNA]</scope>
    <source>
        <strain evidence="8">G0081</strain>
    </source>
</reference>
<name>A0A3G8XVG2_9FLAO</name>
<evidence type="ECO:0000256" key="2">
    <source>
        <dbReference type="ARBA" id="ARBA00022692"/>
    </source>
</evidence>
<evidence type="ECO:0000256" key="4">
    <source>
        <dbReference type="ARBA" id="ARBA00023136"/>
    </source>
</evidence>